<keyword evidence="3" id="KW-0597">Phosphoprotein</keyword>
<evidence type="ECO:0000313" key="8">
    <source>
        <dbReference type="EMBL" id="TDE10558.1"/>
    </source>
</evidence>
<keyword evidence="4" id="KW-0175">Coiled coil</keyword>
<gene>
    <name evidence="8" type="ORF">E0F88_28160</name>
</gene>
<evidence type="ECO:0000313" key="9">
    <source>
        <dbReference type="Proteomes" id="UP000294850"/>
    </source>
</evidence>
<keyword evidence="5" id="KW-1133">Transmembrane helix</keyword>
<evidence type="ECO:0000259" key="7">
    <source>
        <dbReference type="PROSITE" id="PS50109"/>
    </source>
</evidence>
<dbReference type="InterPro" id="IPR005467">
    <property type="entry name" value="His_kinase_dom"/>
</dbReference>
<dbReference type="AlphaFoldDB" id="A0A4V2Z2Y3"/>
<sequence length="699" mass="79295">MKHVLLILVLLAVTSAEAVCQIPDLRPYKTLSQKLKRLQVVCDSLAGKGKISEEKIVARHGLKLTPANDLLNLAKFHFYLGFVYGELGSDSSVYHFEKSIDYSRKAKNPEAVKNALERVMFTYSSFGKYKEKARLALKELLAIIDTTKSEPGKVDMMATIGNYYGMNGQYEKQMQLLLRGIEIKKRLIASGKIKDREDVVADLMNLGELYVETDQAEVGFKYIQEARKYIVAYPNYIAHYYKDMADVLLILDKPSQARVYYDSLTAMLTPANKSSVHRSNRIASDLAFTEYYLTNNKTDSASIHISRAVEMSQKWPDEYLTPQIDYMRGKVYFARKEFAKALTFLESSEPLARDSDPQMYVSHLQLLAQSYGAAGQWKQAYNTYEKYAPLRDSLYIEASKKSIADAEAHYQNKDKQLQIELKNVQIDDAKKQRIWFISGLALLAFSLALLGVIYRNKKQNAEILDAKNRQMEKLIGELEEANRTKAKLFSIISHDLRSPISQVYQFLKLQQLNPKLLNDTQRAELSERIQTATGSLLETMEDLLLWSKTQMNQFQADVQPTSLLPVVSQCLKLLQLNIEAKKLNIETLISHEMVVQSDPYYLQAIVRNLLQNAIKATEESGVIRVGITGSDENKALSIENSGPVFTQEDYIRILSQKDNTQGLSGLGLRLVDELSEKTGLKIRFENPDGNLTRALVVFG</sequence>
<proteinExistence type="predicted"/>
<dbReference type="Gene3D" id="1.25.40.10">
    <property type="entry name" value="Tetratricopeptide repeat domain"/>
    <property type="match status" value="2"/>
</dbReference>
<keyword evidence="5" id="KW-0812">Transmembrane</keyword>
<feature type="signal peptide" evidence="6">
    <location>
        <begin position="1"/>
        <end position="18"/>
    </location>
</feature>
<dbReference type="RefSeq" id="WP_131961680.1">
    <property type="nucleotide sequence ID" value="NZ_SMFL01000015.1"/>
</dbReference>
<dbReference type="PANTHER" id="PTHR43547">
    <property type="entry name" value="TWO-COMPONENT HISTIDINE KINASE"/>
    <property type="match status" value="1"/>
</dbReference>
<evidence type="ECO:0000256" key="5">
    <source>
        <dbReference type="SAM" id="Phobius"/>
    </source>
</evidence>
<dbReference type="SMART" id="SM00388">
    <property type="entry name" value="HisKA"/>
    <property type="match status" value="1"/>
</dbReference>
<evidence type="ECO:0000256" key="1">
    <source>
        <dbReference type="ARBA" id="ARBA00000085"/>
    </source>
</evidence>
<evidence type="ECO:0000256" key="6">
    <source>
        <dbReference type="SAM" id="SignalP"/>
    </source>
</evidence>
<comment type="caution">
    <text evidence="8">The sequence shown here is derived from an EMBL/GenBank/DDBJ whole genome shotgun (WGS) entry which is preliminary data.</text>
</comment>
<dbReference type="CDD" id="cd00082">
    <property type="entry name" value="HisKA"/>
    <property type="match status" value="1"/>
</dbReference>
<dbReference type="PANTHER" id="PTHR43547:SF2">
    <property type="entry name" value="HYBRID SIGNAL TRANSDUCTION HISTIDINE KINASE C"/>
    <property type="match status" value="1"/>
</dbReference>
<keyword evidence="9" id="KW-1185">Reference proteome</keyword>
<dbReference type="SUPFAM" id="SSF48452">
    <property type="entry name" value="TPR-like"/>
    <property type="match status" value="3"/>
</dbReference>
<dbReference type="InterPro" id="IPR003594">
    <property type="entry name" value="HATPase_dom"/>
</dbReference>
<feature type="chain" id="PRO_5020727340" description="histidine kinase" evidence="6">
    <location>
        <begin position="19"/>
        <end position="699"/>
    </location>
</feature>
<dbReference type="OrthoDB" id="1269247at2"/>
<feature type="transmembrane region" description="Helical" evidence="5">
    <location>
        <begin position="434"/>
        <end position="454"/>
    </location>
</feature>
<name>A0A4V2Z2Y3_9BACT</name>
<dbReference type="SUPFAM" id="SSF47384">
    <property type="entry name" value="Homodimeric domain of signal transducing histidine kinase"/>
    <property type="match status" value="1"/>
</dbReference>
<dbReference type="Gene3D" id="3.30.565.10">
    <property type="entry name" value="Histidine kinase-like ATPase, C-terminal domain"/>
    <property type="match status" value="1"/>
</dbReference>
<dbReference type="PROSITE" id="PS50109">
    <property type="entry name" value="HIS_KIN"/>
    <property type="match status" value="1"/>
</dbReference>
<feature type="domain" description="Histidine kinase" evidence="7">
    <location>
        <begin position="491"/>
        <end position="699"/>
    </location>
</feature>
<dbReference type="Gene3D" id="1.10.287.130">
    <property type="match status" value="1"/>
</dbReference>
<evidence type="ECO:0000256" key="2">
    <source>
        <dbReference type="ARBA" id="ARBA00012438"/>
    </source>
</evidence>
<organism evidence="8 9">
    <name type="scientific">Dyadobacter psychrotolerans</name>
    <dbReference type="NCBI Taxonomy" id="2541721"/>
    <lineage>
        <taxon>Bacteria</taxon>
        <taxon>Pseudomonadati</taxon>
        <taxon>Bacteroidota</taxon>
        <taxon>Cytophagia</taxon>
        <taxon>Cytophagales</taxon>
        <taxon>Spirosomataceae</taxon>
        <taxon>Dyadobacter</taxon>
    </lineage>
</organism>
<dbReference type="SUPFAM" id="SSF55874">
    <property type="entry name" value="ATPase domain of HSP90 chaperone/DNA topoisomerase II/histidine kinase"/>
    <property type="match status" value="1"/>
</dbReference>
<dbReference type="Proteomes" id="UP000294850">
    <property type="component" value="Unassembled WGS sequence"/>
</dbReference>
<evidence type="ECO:0000256" key="4">
    <source>
        <dbReference type="SAM" id="Coils"/>
    </source>
</evidence>
<dbReference type="InterPro" id="IPR036097">
    <property type="entry name" value="HisK_dim/P_sf"/>
</dbReference>
<dbReference type="SMART" id="SM00387">
    <property type="entry name" value="HATPase_c"/>
    <property type="match status" value="1"/>
</dbReference>
<feature type="coiled-coil region" evidence="4">
    <location>
        <begin position="412"/>
        <end position="484"/>
    </location>
</feature>
<dbReference type="InterPro" id="IPR036890">
    <property type="entry name" value="HATPase_C_sf"/>
</dbReference>
<dbReference type="EC" id="2.7.13.3" evidence="2"/>
<keyword evidence="6" id="KW-0732">Signal</keyword>
<dbReference type="GO" id="GO:0000155">
    <property type="term" value="F:phosphorelay sensor kinase activity"/>
    <property type="evidence" value="ECO:0007669"/>
    <property type="project" value="InterPro"/>
</dbReference>
<evidence type="ECO:0000256" key="3">
    <source>
        <dbReference type="ARBA" id="ARBA00022553"/>
    </source>
</evidence>
<reference evidence="8 9" key="1">
    <citation type="submission" date="2019-03" db="EMBL/GenBank/DDBJ databases">
        <title>Dyadobacter AR-3-6 sp. nov., isolated from arctic soil.</title>
        <authorList>
            <person name="Chaudhary D.K."/>
        </authorList>
    </citation>
    <scope>NUCLEOTIDE SEQUENCE [LARGE SCALE GENOMIC DNA]</scope>
    <source>
        <strain evidence="8 9">AR-3-6</strain>
    </source>
</reference>
<accession>A0A4V2Z2Y3</accession>
<protein>
    <recommendedName>
        <fullName evidence="2">histidine kinase</fullName>
        <ecNumber evidence="2">2.7.13.3</ecNumber>
    </recommendedName>
</protein>
<dbReference type="InterPro" id="IPR003661">
    <property type="entry name" value="HisK_dim/P_dom"/>
</dbReference>
<dbReference type="EMBL" id="SMFL01000015">
    <property type="protein sequence ID" value="TDE10558.1"/>
    <property type="molecule type" value="Genomic_DNA"/>
</dbReference>
<dbReference type="Pfam" id="PF02518">
    <property type="entry name" value="HATPase_c"/>
    <property type="match status" value="1"/>
</dbReference>
<keyword evidence="5" id="KW-0472">Membrane</keyword>
<comment type="catalytic activity">
    <reaction evidence="1">
        <text>ATP + protein L-histidine = ADP + protein N-phospho-L-histidine.</text>
        <dbReference type="EC" id="2.7.13.3"/>
    </reaction>
</comment>
<dbReference type="InterPro" id="IPR011990">
    <property type="entry name" value="TPR-like_helical_dom_sf"/>
</dbReference>